<keyword evidence="3" id="KW-1185">Reference proteome</keyword>
<feature type="compositionally biased region" description="Basic and acidic residues" evidence="1">
    <location>
        <begin position="79"/>
        <end position="90"/>
    </location>
</feature>
<evidence type="ECO:0000256" key="1">
    <source>
        <dbReference type="SAM" id="MobiDB-lite"/>
    </source>
</evidence>
<dbReference type="AlphaFoldDB" id="A0A1G4XY00"/>
<organism evidence="2 3">
    <name type="scientific">Klenkia marina</name>
    <dbReference type="NCBI Taxonomy" id="1960309"/>
    <lineage>
        <taxon>Bacteria</taxon>
        <taxon>Bacillati</taxon>
        <taxon>Actinomycetota</taxon>
        <taxon>Actinomycetes</taxon>
        <taxon>Geodermatophilales</taxon>
        <taxon>Geodermatophilaceae</taxon>
        <taxon>Klenkia</taxon>
    </lineage>
</organism>
<feature type="region of interest" description="Disordered" evidence="1">
    <location>
        <begin position="78"/>
        <end position="100"/>
    </location>
</feature>
<gene>
    <name evidence="2" type="ORF">SAMN03159343_1734</name>
</gene>
<dbReference type="Proteomes" id="UP000198981">
    <property type="component" value="Unassembled WGS sequence"/>
</dbReference>
<name>A0A1G4XY00_9ACTN</name>
<dbReference type="STRING" id="1960309.SAMN03159343_1734"/>
<evidence type="ECO:0000313" key="2">
    <source>
        <dbReference type="EMBL" id="SCX46055.1"/>
    </source>
</evidence>
<sequence>MASAEGLEVQEPHRRIRLRWVDMTDIGAGPAQNGYRTPGSTGRRVQALTAAPTARSTAVHGPTQVELSPQIPALQKANIDQEAREQRPHVDLGAYAPDFPAGRLGEWFRAQRPDLLG</sequence>
<dbReference type="RefSeq" id="WP_092802232.1">
    <property type="nucleotide sequence ID" value="NZ_FMUH01000002.1"/>
</dbReference>
<evidence type="ECO:0000313" key="3">
    <source>
        <dbReference type="Proteomes" id="UP000198981"/>
    </source>
</evidence>
<dbReference type="EMBL" id="FMUH01000002">
    <property type="protein sequence ID" value="SCX46055.1"/>
    <property type="molecule type" value="Genomic_DNA"/>
</dbReference>
<reference evidence="3" key="1">
    <citation type="submission" date="2016-10" db="EMBL/GenBank/DDBJ databases">
        <authorList>
            <person name="Varghese N."/>
            <person name="Submissions S."/>
        </authorList>
    </citation>
    <scope>NUCLEOTIDE SEQUENCE [LARGE SCALE GENOMIC DNA]</scope>
    <source>
        <strain evidence="3">DSM 45722</strain>
    </source>
</reference>
<proteinExistence type="predicted"/>
<accession>A0A1G4XY00</accession>
<dbReference type="OrthoDB" id="3539187at2"/>
<protein>
    <submittedName>
        <fullName evidence="2">Uncharacterized protein</fullName>
    </submittedName>
</protein>